<dbReference type="Pfam" id="PF13559">
    <property type="entry name" value="DUF4129"/>
    <property type="match status" value="1"/>
</dbReference>
<dbReference type="RefSeq" id="WP_140797945.1">
    <property type="nucleotide sequence ID" value="NZ_CP017173.1"/>
</dbReference>
<name>A0AAE6KRX5_MYXXA</name>
<feature type="transmembrane region" description="Helical" evidence="2">
    <location>
        <begin position="109"/>
        <end position="136"/>
    </location>
</feature>
<evidence type="ECO:0000256" key="2">
    <source>
        <dbReference type="SAM" id="Phobius"/>
    </source>
</evidence>
<feature type="transmembrane region" description="Helical" evidence="2">
    <location>
        <begin position="28"/>
        <end position="48"/>
    </location>
</feature>
<evidence type="ECO:0000259" key="3">
    <source>
        <dbReference type="Pfam" id="PF13559"/>
    </source>
</evidence>
<keyword evidence="2" id="KW-1133">Transmembrane helix</keyword>
<dbReference type="InterPro" id="IPR025403">
    <property type="entry name" value="TgpA-like_C"/>
</dbReference>
<feature type="region of interest" description="Disordered" evidence="1">
    <location>
        <begin position="410"/>
        <end position="431"/>
    </location>
</feature>
<feature type="transmembrane region" description="Helical" evidence="2">
    <location>
        <begin position="54"/>
        <end position="71"/>
    </location>
</feature>
<feature type="domain" description="Protein-glutamine gamma-glutamyltransferase-like C-terminal" evidence="3">
    <location>
        <begin position="553"/>
        <end position="621"/>
    </location>
</feature>
<feature type="transmembrane region" description="Helical" evidence="2">
    <location>
        <begin position="176"/>
        <end position="198"/>
    </location>
</feature>
<keyword evidence="2" id="KW-0812">Transmembrane</keyword>
<evidence type="ECO:0000313" key="5">
    <source>
        <dbReference type="Proteomes" id="UP000320179"/>
    </source>
</evidence>
<proteinExistence type="predicted"/>
<dbReference type="Proteomes" id="UP000320179">
    <property type="component" value="Chromosome"/>
</dbReference>
<organism evidence="4 5">
    <name type="scientific">Myxococcus xanthus</name>
    <dbReference type="NCBI Taxonomy" id="34"/>
    <lineage>
        <taxon>Bacteria</taxon>
        <taxon>Pseudomonadati</taxon>
        <taxon>Myxococcota</taxon>
        <taxon>Myxococcia</taxon>
        <taxon>Myxococcales</taxon>
        <taxon>Cystobacterineae</taxon>
        <taxon>Myxococcaceae</taxon>
        <taxon>Myxococcus</taxon>
    </lineage>
</organism>
<evidence type="ECO:0000313" key="4">
    <source>
        <dbReference type="EMBL" id="QDE67626.1"/>
    </source>
</evidence>
<gene>
    <name evidence="4" type="ORF">BHS09_11890</name>
</gene>
<feature type="transmembrane region" description="Helical" evidence="2">
    <location>
        <begin position="472"/>
        <end position="493"/>
    </location>
</feature>
<reference evidence="4 5" key="1">
    <citation type="journal article" date="2019" name="Science">
        <title>Social genes are selection hotspots in kin groups of a soil microbe.</title>
        <authorList>
            <person name="Wielgoss S."/>
            <person name="Wolfensberger R."/>
            <person name="Sun L."/>
            <person name="Fiegna F."/>
            <person name="Velicer G.J."/>
        </authorList>
    </citation>
    <scope>NUCLEOTIDE SEQUENCE [LARGE SCALE GENOMIC DNA]</scope>
    <source>
        <strain evidence="4 5">MC3.5.9c15</strain>
    </source>
</reference>
<feature type="compositionally biased region" description="Basic and acidic residues" evidence="1">
    <location>
        <begin position="410"/>
        <end position="423"/>
    </location>
</feature>
<dbReference type="EMBL" id="CP017174">
    <property type="protein sequence ID" value="QDE67626.1"/>
    <property type="molecule type" value="Genomic_DNA"/>
</dbReference>
<sequence length="636" mass="68715">MAVSALEFRPRNAVALMDAALRLCTRNAGVWALTLPGGAAVVAAMLYLAESVRMGWPLVVPSLLLTLAWFLRGLGQGATCHYVQELLLGTQGEPSAWASLKAALGRMPALFIAVAYLLGLNTLVVMVTGGFGYLLLQSHGVGYAAVMQGRGSPLKLYGTCSRLLGPARGTALWTRILMSVQVLAFFNLHIAFNFLLFLGRKLVGVDLTFAERYASLDNGQWLIFLAVTTFALFEPVRAATATLLLVDGRVRQEGLDLLASVQQLPSRDLGRPLPPPGATRGAAMLAVVLGLGLLTAAPAHAQDTEEAKPLPPAEALRRLGEVAEACEASTAEDAAGLYAPLESLGPGEAAKLDRFVRRVERQAFDEEDCDKARTTLTQGLTTVGATVDAQTRADARAAAARAKDILSRPEFAEAAPKAEKDAPEEPSAPREAPGWWQRFIDWLGAQLKKLFEREPAEPRQETAQPFLTGASVANVLVVVLVTLTLAVLGVVLLRALNRDKRRAGAEGVQVSTVDASTLAGDAHHALSRPPEGWAHLADELAARGAYREAVRSLYLALLSRLHRDGAILYDETLSNWDYLYQFRGRAEWKAPFRELTRRFDFAWYGNLPVSVDGYREFRALTEPLLAAPSRPEVAGA</sequence>
<evidence type="ECO:0000256" key="1">
    <source>
        <dbReference type="SAM" id="MobiDB-lite"/>
    </source>
</evidence>
<protein>
    <submittedName>
        <fullName evidence="4">DUF4129 domain-containing protein</fullName>
    </submittedName>
</protein>
<keyword evidence="2" id="KW-0472">Membrane</keyword>
<accession>A0AAE6KRX5</accession>
<dbReference type="AlphaFoldDB" id="A0AAE6KRX5"/>